<evidence type="ECO:0000256" key="1">
    <source>
        <dbReference type="ARBA" id="ARBA00004459"/>
    </source>
</evidence>
<dbReference type="CDD" id="cd16326">
    <property type="entry name" value="LolB"/>
    <property type="match status" value="1"/>
</dbReference>
<feature type="signal peptide" evidence="13">
    <location>
        <begin position="1"/>
        <end position="21"/>
    </location>
</feature>
<evidence type="ECO:0000313" key="15">
    <source>
        <dbReference type="Proteomes" id="UP001596050"/>
    </source>
</evidence>
<proteinExistence type="inferred from homology"/>
<evidence type="ECO:0000256" key="9">
    <source>
        <dbReference type="ARBA" id="ARBA00023139"/>
    </source>
</evidence>
<dbReference type="Gene3D" id="2.50.20.10">
    <property type="entry name" value="Lipoprotein localisation LolA/LolB/LppX"/>
    <property type="match status" value="1"/>
</dbReference>
<dbReference type="RefSeq" id="WP_379781604.1">
    <property type="nucleotide sequence ID" value="NZ_JBHSMU010000008.1"/>
</dbReference>
<evidence type="ECO:0000256" key="13">
    <source>
        <dbReference type="SAM" id="SignalP"/>
    </source>
</evidence>
<comment type="subcellular location">
    <subcellularLocation>
        <location evidence="1">Cell outer membrane</location>
        <topology evidence="1">Lipid-anchor</topology>
    </subcellularLocation>
</comment>
<name>A0ABW0L3X9_9BURK</name>
<sequence length="208" mass="22032">MPLTRPLTCRIARRLSLFAIAAVLAGCATTSNQPGTSADASVGAYRDTIDLGGRLSVNYQKDGQPGSVTGNFEWSQQPGRIDVTLVSPTGQTVATINVTPQQATLTQANQAPRSAKDIDTLTSQALGWSLPVSGLRDWLQGYATGTDGKRFAASPAKNEVFTADGWRLRFVSWNQKAAAPTPSVIHAERSATATTEELSIRIAINSAS</sequence>
<keyword evidence="15" id="KW-1185">Reference proteome</keyword>
<reference evidence="15" key="1">
    <citation type="journal article" date="2019" name="Int. J. Syst. Evol. Microbiol.">
        <title>The Global Catalogue of Microorganisms (GCM) 10K type strain sequencing project: providing services to taxonomists for standard genome sequencing and annotation.</title>
        <authorList>
            <consortium name="The Broad Institute Genomics Platform"/>
            <consortium name="The Broad Institute Genome Sequencing Center for Infectious Disease"/>
            <person name="Wu L."/>
            <person name="Ma J."/>
        </authorList>
    </citation>
    <scope>NUCLEOTIDE SEQUENCE [LARGE SCALE GENOMIC DNA]</scope>
    <source>
        <strain evidence="15">KACC 12649</strain>
    </source>
</reference>
<evidence type="ECO:0000256" key="12">
    <source>
        <dbReference type="ARBA" id="ARBA00023288"/>
    </source>
</evidence>
<organism evidence="14 15">
    <name type="scientific">Massilia niabensis</name>
    <dbReference type="NCBI Taxonomy" id="544910"/>
    <lineage>
        <taxon>Bacteria</taxon>
        <taxon>Pseudomonadati</taxon>
        <taxon>Pseudomonadota</taxon>
        <taxon>Betaproteobacteria</taxon>
        <taxon>Burkholderiales</taxon>
        <taxon>Oxalobacteraceae</taxon>
        <taxon>Telluria group</taxon>
        <taxon>Massilia</taxon>
    </lineage>
</organism>
<keyword evidence="5" id="KW-0813">Transport</keyword>
<comment type="caution">
    <text evidence="14">The sequence shown here is derived from an EMBL/GenBank/DDBJ whole genome shotgun (WGS) entry which is preliminary data.</text>
</comment>
<evidence type="ECO:0000256" key="6">
    <source>
        <dbReference type="ARBA" id="ARBA00022729"/>
    </source>
</evidence>
<evidence type="ECO:0000256" key="10">
    <source>
        <dbReference type="ARBA" id="ARBA00023186"/>
    </source>
</evidence>
<dbReference type="Pfam" id="PF03550">
    <property type="entry name" value="LolB"/>
    <property type="match status" value="1"/>
</dbReference>
<keyword evidence="8" id="KW-0472">Membrane</keyword>
<keyword evidence="7" id="KW-0653">Protein transport</keyword>
<feature type="chain" id="PRO_5045771110" description="Outer-membrane lipoprotein LolB" evidence="13">
    <location>
        <begin position="22"/>
        <end position="208"/>
    </location>
</feature>
<evidence type="ECO:0000256" key="7">
    <source>
        <dbReference type="ARBA" id="ARBA00022927"/>
    </source>
</evidence>
<dbReference type="InterPro" id="IPR004565">
    <property type="entry name" value="OM_lipoprot_LolB"/>
</dbReference>
<evidence type="ECO:0000256" key="4">
    <source>
        <dbReference type="ARBA" id="ARBA00016202"/>
    </source>
</evidence>
<evidence type="ECO:0000256" key="2">
    <source>
        <dbReference type="ARBA" id="ARBA00009696"/>
    </source>
</evidence>
<accession>A0ABW0L3X9</accession>
<dbReference type="InterPro" id="IPR029046">
    <property type="entry name" value="LolA/LolB/LppX"/>
</dbReference>
<keyword evidence="11" id="KW-0998">Cell outer membrane</keyword>
<keyword evidence="6 13" id="KW-0732">Signal</keyword>
<protein>
    <recommendedName>
        <fullName evidence="4">Outer-membrane lipoprotein LolB</fullName>
    </recommendedName>
</protein>
<evidence type="ECO:0000256" key="8">
    <source>
        <dbReference type="ARBA" id="ARBA00023136"/>
    </source>
</evidence>
<evidence type="ECO:0000256" key="3">
    <source>
        <dbReference type="ARBA" id="ARBA00011245"/>
    </source>
</evidence>
<dbReference type="Proteomes" id="UP001596050">
    <property type="component" value="Unassembled WGS sequence"/>
</dbReference>
<evidence type="ECO:0000256" key="11">
    <source>
        <dbReference type="ARBA" id="ARBA00023237"/>
    </source>
</evidence>
<keyword evidence="12 14" id="KW-0449">Lipoprotein</keyword>
<comment type="subunit">
    <text evidence="3">Monomer.</text>
</comment>
<dbReference type="EMBL" id="JBHSMU010000008">
    <property type="protein sequence ID" value="MFC5459602.1"/>
    <property type="molecule type" value="Genomic_DNA"/>
</dbReference>
<comment type="similarity">
    <text evidence="2">Belongs to the LolB family.</text>
</comment>
<keyword evidence="10" id="KW-0143">Chaperone</keyword>
<dbReference type="PROSITE" id="PS51257">
    <property type="entry name" value="PROKAR_LIPOPROTEIN"/>
    <property type="match status" value="1"/>
</dbReference>
<dbReference type="SUPFAM" id="SSF89392">
    <property type="entry name" value="Prokaryotic lipoproteins and lipoprotein localization factors"/>
    <property type="match status" value="1"/>
</dbReference>
<gene>
    <name evidence="14" type="ORF">ACFPN5_07245</name>
</gene>
<evidence type="ECO:0000313" key="14">
    <source>
        <dbReference type="EMBL" id="MFC5459602.1"/>
    </source>
</evidence>
<evidence type="ECO:0000256" key="5">
    <source>
        <dbReference type="ARBA" id="ARBA00022448"/>
    </source>
</evidence>
<keyword evidence="9" id="KW-0564">Palmitate</keyword>